<gene>
    <name evidence="5" type="ORF">SAMN05421665_2384</name>
</gene>
<dbReference type="PROSITE" id="PS00502">
    <property type="entry name" value="POLYGALACTURONASE"/>
    <property type="match status" value="1"/>
</dbReference>
<proteinExistence type="inferred from homology"/>
<dbReference type="InterPro" id="IPR012334">
    <property type="entry name" value="Pectin_lyas_fold"/>
</dbReference>
<evidence type="ECO:0000256" key="1">
    <source>
        <dbReference type="ARBA" id="ARBA00008834"/>
    </source>
</evidence>
<evidence type="ECO:0000256" key="4">
    <source>
        <dbReference type="RuleBase" id="RU361169"/>
    </source>
</evidence>
<dbReference type="InterPro" id="IPR051801">
    <property type="entry name" value="GH28_Enzymes"/>
</dbReference>
<dbReference type="GO" id="GO:0005975">
    <property type="term" value="P:carbohydrate metabolic process"/>
    <property type="evidence" value="ECO:0007669"/>
    <property type="project" value="InterPro"/>
</dbReference>
<dbReference type="Gene3D" id="2.160.20.10">
    <property type="entry name" value="Single-stranded right-handed beta-helix, Pectin lyase-like"/>
    <property type="match status" value="1"/>
</dbReference>
<evidence type="ECO:0000256" key="2">
    <source>
        <dbReference type="ARBA" id="ARBA00022801"/>
    </source>
</evidence>
<dbReference type="STRING" id="287098.SAMN05421665_2384"/>
<dbReference type="OrthoDB" id="9795222at2"/>
<reference evidence="6" key="1">
    <citation type="submission" date="2017-01" db="EMBL/GenBank/DDBJ databases">
        <authorList>
            <person name="Varghese N."/>
            <person name="Submissions S."/>
        </authorList>
    </citation>
    <scope>NUCLEOTIDE SEQUENCE [LARGE SCALE GENOMIC DNA]</scope>
    <source>
        <strain evidence="6">DSM 29591</strain>
    </source>
</reference>
<dbReference type="EMBL" id="FTPR01000002">
    <property type="protein sequence ID" value="SIT87395.1"/>
    <property type="molecule type" value="Genomic_DNA"/>
</dbReference>
<dbReference type="Pfam" id="PF00295">
    <property type="entry name" value="Glyco_hydro_28"/>
    <property type="match status" value="1"/>
</dbReference>
<protein>
    <submittedName>
        <fullName evidence="5">Polygalacturonase</fullName>
    </submittedName>
</protein>
<keyword evidence="6" id="KW-1185">Reference proteome</keyword>
<keyword evidence="2 4" id="KW-0378">Hydrolase</keyword>
<accession>A0A1R3X8I8</accession>
<comment type="similarity">
    <text evidence="1 4">Belongs to the glycosyl hydrolase 28 family.</text>
</comment>
<evidence type="ECO:0000313" key="6">
    <source>
        <dbReference type="Proteomes" id="UP000186997"/>
    </source>
</evidence>
<keyword evidence="3 4" id="KW-0326">Glycosidase</keyword>
<dbReference type="PANTHER" id="PTHR31339">
    <property type="entry name" value="PECTIN LYASE-RELATED"/>
    <property type="match status" value="1"/>
</dbReference>
<dbReference type="GO" id="GO:0004650">
    <property type="term" value="F:polygalacturonase activity"/>
    <property type="evidence" value="ECO:0007669"/>
    <property type="project" value="InterPro"/>
</dbReference>
<dbReference type="PANTHER" id="PTHR31339:SF9">
    <property type="entry name" value="PLASMIN AND FIBRONECTIN-BINDING PROTEIN A"/>
    <property type="match status" value="1"/>
</dbReference>
<evidence type="ECO:0000313" key="5">
    <source>
        <dbReference type="EMBL" id="SIT87395.1"/>
    </source>
</evidence>
<dbReference type="InterPro" id="IPR000743">
    <property type="entry name" value="Glyco_hydro_28"/>
</dbReference>
<dbReference type="Proteomes" id="UP000186997">
    <property type="component" value="Unassembled WGS sequence"/>
</dbReference>
<organism evidence="5 6">
    <name type="scientific">Yoonia rosea</name>
    <dbReference type="NCBI Taxonomy" id="287098"/>
    <lineage>
        <taxon>Bacteria</taxon>
        <taxon>Pseudomonadati</taxon>
        <taxon>Pseudomonadota</taxon>
        <taxon>Alphaproteobacteria</taxon>
        <taxon>Rhodobacterales</taxon>
        <taxon>Paracoccaceae</taxon>
        <taxon>Yoonia</taxon>
    </lineage>
</organism>
<dbReference type="AlphaFoldDB" id="A0A1R3X8I8"/>
<dbReference type="SUPFAM" id="SSF51126">
    <property type="entry name" value="Pectin lyase-like"/>
    <property type="match status" value="1"/>
</dbReference>
<dbReference type="SMART" id="SM00710">
    <property type="entry name" value="PbH1"/>
    <property type="match status" value="4"/>
</dbReference>
<sequence>MPHGRKKPNVLSAHSVTPYTVTILIHADTARYHLERPVSWRLEGTELRGVSDIVPVFLEGLLPDTVYTFWAGEEKLFFRTAPCAGLIDAADYGVSPDAADNACAFAAAVAAVPKGGTLRLPEGHIASGPVFLKSDMTVWLPEGARLAAIADRGGWPILPDHDADGRVVGTWEGLPAASFASLVTAIGCKNLAITGRGTLDGGGDRGDWWTWPKETREGARRPRTLFLAHCTDILLSGITVCNSPSWTVHPYRCDRLTATAMQITNPADSPNTDGFDPESCTQVKVCGLHISVGDDCIAVKAGKRGTGEDTRVDHIAPTRHLTIANCLMEDGHGAVVMGSEMSGDITDVDITRCEFKGTDRGLRIKTRRGRGGQVARIAMNDVAMDGVGTALAINAFYYCDADGKSTEVQSRDPAPVDDSTPLIADITVTNVQLRGVRHAAGAFLGLPEAPLRGLRLTGVTVGYDADAEPGETLMACHLPSARHAGLLHRFAQIETDAALTDLLEDMTDVS</sequence>
<dbReference type="InterPro" id="IPR011050">
    <property type="entry name" value="Pectin_lyase_fold/virulence"/>
</dbReference>
<dbReference type="InterPro" id="IPR006626">
    <property type="entry name" value="PbH1"/>
</dbReference>
<evidence type="ECO:0000256" key="3">
    <source>
        <dbReference type="ARBA" id="ARBA00023295"/>
    </source>
</evidence>
<name>A0A1R3X8I8_9RHOB</name>